<dbReference type="PANTHER" id="PTHR43335">
    <property type="entry name" value="ABC TRANSPORTER, ATP-BINDING PROTEIN"/>
    <property type="match status" value="1"/>
</dbReference>
<feature type="domain" description="ABC transporter" evidence="5">
    <location>
        <begin position="3"/>
        <end position="223"/>
    </location>
</feature>
<dbReference type="EC" id="3.6.3.-" evidence="6"/>
<dbReference type="EMBL" id="CP003857">
    <property type="protein sequence ID" value="AGU76328.1"/>
    <property type="molecule type" value="Genomic_DNA"/>
</dbReference>
<dbReference type="InterPro" id="IPR027417">
    <property type="entry name" value="P-loop_NTPase"/>
</dbReference>
<dbReference type="Pfam" id="PF00005">
    <property type="entry name" value="ABC_tran"/>
    <property type="match status" value="1"/>
</dbReference>
<evidence type="ECO:0000313" key="6">
    <source>
        <dbReference type="EMBL" id="AGU76328.1"/>
    </source>
</evidence>
<reference evidence="6 7" key="1">
    <citation type="journal article" date="2013" name="BMC Genomics">
        <title>Phylogenetic relationship and virulence inference of Streptococcus Anginosus Group: curated annotation and whole-genome comparative analysis support distinct species designation.</title>
        <authorList>
            <person name="Olson A.B."/>
            <person name="Kent H."/>
            <person name="Sibley C.D."/>
            <person name="Grinwis M.E."/>
            <person name="Mabon P."/>
            <person name="Ouellette C."/>
            <person name="Tyson S."/>
            <person name="Graham M."/>
            <person name="Tyler S.D."/>
            <person name="Van Domselaar G."/>
            <person name="Surette M.G."/>
            <person name="Corbett C.R."/>
        </authorList>
    </citation>
    <scope>NUCLEOTIDE SEQUENCE [LARGE SCALE GENOMIC DNA]</scope>
    <source>
        <strain evidence="6 7">B196</strain>
    </source>
</reference>
<comment type="similarity">
    <text evidence="1">Belongs to the ABC transporter superfamily.</text>
</comment>
<accession>T1ZEG9</accession>
<name>T1ZEG9_STRIT</name>
<protein>
    <submittedName>
        <fullName evidence="6">Putative ATP-binding protein</fullName>
        <ecNumber evidence="6">3.6.3.-</ecNumber>
    </submittedName>
</protein>
<proteinExistence type="inferred from homology"/>
<dbReference type="SMART" id="SM00382">
    <property type="entry name" value="AAA"/>
    <property type="match status" value="1"/>
</dbReference>
<organism evidence="6 7">
    <name type="scientific">Streptococcus intermedius B196</name>
    <dbReference type="NCBI Taxonomy" id="862967"/>
    <lineage>
        <taxon>Bacteria</taxon>
        <taxon>Bacillati</taxon>
        <taxon>Bacillota</taxon>
        <taxon>Bacilli</taxon>
        <taxon>Lactobacillales</taxon>
        <taxon>Streptococcaceae</taxon>
        <taxon>Streptococcus</taxon>
        <taxon>Streptococcus anginosus group</taxon>
    </lineage>
</organism>
<evidence type="ECO:0000256" key="4">
    <source>
        <dbReference type="ARBA" id="ARBA00022840"/>
    </source>
</evidence>
<dbReference type="HOGENOM" id="CLU_000604_1_2_9"/>
<dbReference type="InterPro" id="IPR003439">
    <property type="entry name" value="ABC_transporter-like_ATP-bd"/>
</dbReference>
<dbReference type="AlphaFoldDB" id="T1ZEG9"/>
<evidence type="ECO:0000259" key="5">
    <source>
        <dbReference type="PROSITE" id="PS50893"/>
    </source>
</evidence>
<evidence type="ECO:0000256" key="3">
    <source>
        <dbReference type="ARBA" id="ARBA00022741"/>
    </source>
</evidence>
<dbReference type="OrthoDB" id="9804819at2"/>
<dbReference type="eggNOG" id="COG1131">
    <property type="taxonomic scope" value="Bacteria"/>
</dbReference>
<keyword evidence="4 6" id="KW-0067">ATP-binding</keyword>
<keyword evidence="2" id="KW-0813">Transport</keyword>
<dbReference type="GO" id="GO:0005524">
    <property type="term" value="F:ATP binding"/>
    <property type="evidence" value="ECO:0007669"/>
    <property type="project" value="UniProtKB-KW"/>
</dbReference>
<evidence type="ECO:0000256" key="2">
    <source>
        <dbReference type="ARBA" id="ARBA00022448"/>
    </source>
</evidence>
<dbReference type="GO" id="GO:0016887">
    <property type="term" value="F:ATP hydrolysis activity"/>
    <property type="evidence" value="ECO:0007669"/>
    <property type="project" value="InterPro"/>
</dbReference>
<dbReference type="KEGG" id="sib:SIR_0965"/>
<dbReference type="InterPro" id="IPR003593">
    <property type="entry name" value="AAA+_ATPase"/>
</dbReference>
<dbReference type="InterPro" id="IPR017871">
    <property type="entry name" value="ABC_transporter-like_CS"/>
</dbReference>
<dbReference type="RefSeq" id="WP_021002834.1">
    <property type="nucleotide sequence ID" value="NC_022246.1"/>
</dbReference>
<dbReference type="PATRIC" id="fig|862967.3.peg.970"/>
<dbReference type="PROSITE" id="PS50893">
    <property type="entry name" value="ABC_TRANSPORTER_2"/>
    <property type="match status" value="1"/>
</dbReference>
<keyword evidence="3" id="KW-0547">Nucleotide-binding</keyword>
<dbReference type="PANTHER" id="PTHR43335:SF4">
    <property type="entry name" value="ABC TRANSPORTER, ATP-BINDING PROTEIN"/>
    <property type="match status" value="1"/>
</dbReference>
<evidence type="ECO:0000313" key="7">
    <source>
        <dbReference type="Proteomes" id="UP000016233"/>
    </source>
</evidence>
<dbReference type="Gene3D" id="3.40.50.300">
    <property type="entry name" value="P-loop containing nucleotide triphosphate hydrolases"/>
    <property type="match status" value="1"/>
</dbReference>
<evidence type="ECO:0000256" key="1">
    <source>
        <dbReference type="ARBA" id="ARBA00005417"/>
    </source>
</evidence>
<gene>
    <name evidence="6" type="ORF">SIR_0965</name>
</gene>
<sequence length="225" mass="24538">MRVEIKQISKEYKEKQVLNNVSFDIESGTVCGLLGINGAGKSTLMKILIGMVSADSGRILINGRVDSSPKFGALIEAPAIYPNLSAFDNLKTKALLYGITDLKIRETLEVVGLSDTGKKKAKDFSLGMKQRLGVGMAILTDPEFLILDEPTNGLDPDGIVELLGLVQNLKSRGVTILISSHQLYEISKISDQIVILNNGEIHYDHPNSKETNIEQLFFTIVHGGI</sequence>
<keyword evidence="6" id="KW-0378">Hydrolase</keyword>
<dbReference type="PROSITE" id="PS00211">
    <property type="entry name" value="ABC_TRANSPORTER_1"/>
    <property type="match status" value="1"/>
</dbReference>
<dbReference type="Proteomes" id="UP000016233">
    <property type="component" value="Chromosome"/>
</dbReference>
<keyword evidence="7" id="KW-1185">Reference proteome</keyword>
<dbReference type="SUPFAM" id="SSF52540">
    <property type="entry name" value="P-loop containing nucleoside triphosphate hydrolases"/>
    <property type="match status" value="1"/>
</dbReference>